<dbReference type="InterPro" id="IPR002110">
    <property type="entry name" value="Ankyrin_rpt"/>
</dbReference>
<dbReference type="AlphaFoldDB" id="A0ABD0M0Z2"/>
<feature type="repeat" description="ANK" evidence="3">
    <location>
        <begin position="354"/>
        <end position="389"/>
    </location>
</feature>
<dbReference type="SMART" id="SM00248">
    <property type="entry name" value="ANK"/>
    <property type="match status" value="6"/>
</dbReference>
<keyword evidence="5" id="KW-1185">Reference proteome</keyword>
<sequence>APGDESNRLVTTLLERLQDPDERAKYVNTTNKDGLTALHFAVLASRPSLVQLLLDAGADPNAGIYSTRDGEWFGLTPLHFSLISKINGWARCRQLLLEAGADPNVEMACCSDPLNSATLAFECDCGGCCSEDLALFTRMVLPCYRESSEQLSRMGSCVTLAARLSNYDAVVDMLQCGRVVNVDVTDSKGMTALSWSVYNMVPSLVQTLINAGANVNHCAEMANRRTDGGRPLHVLLSALRKTVVSKRGAATKDRLLQTARILLDCPAVDVNQRDTKGRTPLMIACRFDQTSELVTELLENGADPDLEDNSGCTALWWALHGCSVSSPRSLSAMLQTRVPRRLLTLPCTRDGEWFGLTPLHFSLSSKTNEWARCRQILLKAGADPNVEMACCSGPLNSATLALECECGGCCSEDLACFTRVVTPRFGASPRKLSRMGSCVTLAARLGDCDAVDDILQYSEVVNLEVTDSMGWTALSWSVSQLVPTMVQTLIESESV</sequence>
<keyword evidence="2 3" id="KW-0040">ANK repeat</keyword>
<evidence type="ECO:0008006" key="6">
    <source>
        <dbReference type="Google" id="ProtNLM"/>
    </source>
</evidence>
<reference evidence="4 5" key="1">
    <citation type="journal article" date="2023" name="Sci. Data">
        <title>Genome assembly of the Korean intertidal mud-creeper Batillaria attramentaria.</title>
        <authorList>
            <person name="Patra A.K."/>
            <person name="Ho P.T."/>
            <person name="Jun S."/>
            <person name="Lee S.J."/>
            <person name="Kim Y."/>
            <person name="Won Y.J."/>
        </authorList>
    </citation>
    <scope>NUCLEOTIDE SEQUENCE [LARGE SCALE GENOMIC DNA]</scope>
    <source>
        <strain evidence="4">Wonlab-2016</strain>
    </source>
</reference>
<dbReference type="InterPro" id="IPR036770">
    <property type="entry name" value="Ankyrin_rpt-contain_sf"/>
</dbReference>
<dbReference type="Proteomes" id="UP001519460">
    <property type="component" value="Unassembled WGS sequence"/>
</dbReference>
<name>A0ABD0M0Z2_9CAEN</name>
<feature type="repeat" description="ANK" evidence="3">
    <location>
        <begin position="276"/>
        <end position="309"/>
    </location>
</feature>
<comment type="caution">
    <text evidence="4">The sequence shown here is derived from an EMBL/GenBank/DDBJ whole genome shotgun (WGS) entry which is preliminary data.</text>
</comment>
<organism evidence="4 5">
    <name type="scientific">Batillaria attramentaria</name>
    <dbReference type="NCBI Taxonomy" id="370345"/>
    <lineage>
        <taxon>Eukaryota</taxon>
        <taxon>Metazoa</taxon>
        <taxon>Spiralia</taxon>
        <taxon>Lophotrochozoa</taxon>
        <taxon>Mollusca</taxon>
        <taxon>Gastropoda</taxon>
        <taxon>Caenogastropoda</taxon>
        <taxon>Sorbeoconcha</taxon>
        <taxon>Cerithioidea</taxon>
        <taxon>Batillariidae</taxon>
        <taxon>Batillaria</taxon>
    </lineage>
</organism>
<dbReference type="PROSITE" id="PS50297">
    <property type="entry name" value="ANK_REP_REGION"/>
    <property type="match status" value="2"/>
</dbReference>
<dbReference type="Gene3D" id="1.25.40.20">
    <property type="entry name" value="Ankyrin repeat-containing domain"/>
    <property type="match status" value="3"/>
</dbReference>
<dbReference type="Pfam" id="PF12796">
    <property type="entry name" value="Ank_2"/>
    <property type="match status" value="2"/>
</dbReference>
<keyword evidence="1" id="KW-0677">Repeat</keyword>
<feature type="non-terminal residue" evidence="4">
    <location>
        <position position="1"/>
    </location>
</feature>
<dbReference type="PANTHER" id="PTHR24198:SF165">
    <property type="entry name" value="ANKYRIN REPEAT-CONTAINING PROTEIN-RELATED"/>
    <property type="match status" value="1"/>
</dbReference>
<evidence type="ECO:0000313" key="4">
    <source>
        <dbReference type="EMBL" id="KAK7505358.1"/>
    </source>
</evidence>
<evidence type="ECO:0000313" key="5">
    <source>
        <dbReference type="Proteomes" id="UP001519460"/>
    </source>
</evidence>
<proteinExistence type="predicted"/>
<dbReference type="EMBL" id="JACVVK020000011">
    <property type="protein sequence ID" value="KAK7505358.1"/>
    <property type="molecule type" value="Genomic_DNA"/>
</dbReference>
<feature type="repeat" description="ANK" evidence="3">
    <location>
        <begin position="33"/>
        <end position="62"/>
    </location>
</feature>
<protein>
    <recommendedName>
        <fullName evidence="6">Ankyrin</fullName>
    </recommendedName>
</protein>
<dbReference type="PROSITE" id="PS50088">
    <property type="entry name" value="ANK_REPEAT"/>
    <property type="match status" value="3"/>
</dbReference>
<dbReference type="PANTHER" id="PTHR24198">
    <property type="entry name" value="ANKYRIN REPEAT AND PROTEIN KINASE DOMAIN-CONTAINING PROTEIN"/>
    <property type="match status" value="1"/>
</dbReference>
<evidence type="ECO:0000256" key="1">
    <source>
        <dbReference type="ARBA" id="ARBA00022737"/>
    </source>
</evidence>
<evidence type="ECO:0000256" key="2">
    <source>
        <dbReference type="ARBA" id="ARBA00023043"/>
    </source>
</evidence>
<evidence type="ECO:0000256" key="3">
    <source>
        <dbReference type="PROSITE-ProRule" id="PRU00023"/>
    </source>
</evidence>
<dbReference type="SUPFAM" id="SSF48403">
    <property type="entry name" value="Ankyrin repeat"/>
    <property type="match status" value="2"/>
</dbReference>
<gene>
    <name evidence="4" type="ORF">BaRGS_00003520</name>
</gene>
<accession>A0ABD0M0Z2</accession>